<keyword evidence="2" id="KW-1133">Transmembrane helix</keyword>
<evidence type="ECO:0000256" key="2">
    <source>
        <dbReference type="SAM" id="Phobius"/>
    </source>
</evidence>
<protein>
    <recommendedName>
        <fullName evidence="3">DUF7619 domain-containing protein</fullName>
    </recommendedName>
</protein>
<reference evidence="4 5" key="1">
    <citation type="journal article" date="2018" name="Syst. Appl. Microbiol.">
        <title>A new symbiotic nanoarchaeote (Candidatus Nanoclepta minutus) and its host (Zestosphaera tikiterensis gen. nov., sp. nov.) from a New Zealand hot spring.</title>
        <authorList>
            <person name="St John E."/>
            <person name="Liu Y."/>
            <person name="Podar M."/>
            <person name="Stott M.B."/>
            <person name="Meneghin J."/>
            <person name="Chen Z."/>
            <person name="Lagutin K."/>
            <person name="Mitchell K."/>
            <person name="Reysenbach A.L."/>
        </authorList>
    </citation>
    <scope>NUCLEOTIDE SEQUENCE [LARGE SCALE GENOMIC DNA]</scope>
    <source>
        <strain evidence="4">NZ3</strain>
    </source>
</reference>
<comment type="caution">
    <text evidence="4">The sequence shown here is derived from an EMBL/GenBank/DDBJ whole genome shotgun (WGS) entry which is preliminary data.</text>
</comment>
<proteinExistence type="predicted"/>
<feature type="domain" description="DUF7619" evidence="3">
    <location>
        <begin position="1301"/>
        <end position="1439"/>
    </location>
</feature>
<sequence length="1593" mass="175270">MVRLIARSLSIIMVVLLVLPEANIIFAENTLLGPAFNSVQKIPVVKPSRDYLPANYSHALNLIFNFKTDQGLKRETGITTTLISDNTVRIHAYNYYTNYLAIADLDLVTLEKKVKYVFSQYYNETPHMYGPIIRINGTAYNFIEQMTNYGVPAGILGSTDVGANTIVVTRVMGFDLPPIELKIGRDDTARRDKGYIVIASLNKNSADTYILDLGAVVDRALGGPGIINSIPFDVRALNSASIRFNGSTMSLALTSLGWPGAPVYQGWIDYVDGLARIGERINNTHVKLFAGTIIAQIDLGDMKVINASFVYSKEYNSFSIGKPLSDGGFLVLLVSVNSVVFVKVGKELRIEWVTRIDLPAINPDNPGWFINHFKIAEAGNGYVALLPFNLVQKGWPREKPVVVYLDKSGRLKWSAQLQPVTWVHTDIAELSADNDTIYVVWSSNYDNPPGKLSWITMFDESGEVLGSFRNAVGIEYNAGLFTEVHGRLGRDRTIICRPTGYHIFHRGGFEGWIDAMYLLNDYDTMELGENSPFRDFRSNDADLEKGEGWIVSSNPTWLNVSYGYTGVGIAYYKHPILVKSGESITINNTYVDTPQIVTVLRDVESTVEFTPSFVYPVAIMPDEIDFGQVHIGEEKAVDVEVVWLSDMSGTARGYIYHIPKAPFKLGDLFKVEDAHVGNHVRVRMYFKPDKEGIATDIFGLGAMIYPGVGYPDPSRLDYPRQTIPVRGIGVSRDKPIVINISNCPVSLGLSASYISMPPFILPGSSYRESIYITNIGNAEAVFIHGILVLPGSTVISVKGADEVIGLGNESLDPFFAIATKLKPLETRRIDIYMRITAELADRNSPYRKLGLERAPHGAVPMEIAALPPALWEEAWSYYKKSDKPHLVVDAALRMYNDYVAGIVMKLGEMPEDELNDALVNLWMSNQYLADYLDIVSFRMAMGDWMFNETAASIIIGANGEVLNASGIKVNNTTSMPRSSVLRLESILPGMVGVQAESDEPGLIWYLRELFKPKEFLETAGQGLIGLGEGAIQALTFDLVKIDAKNEYQAVGKTIGYIATNVEMLVANAASISKSLPGLLPGLKSAVTNLATAGVNTVKVVGSGLVTGFKSWRLSKMLGGVGPALLMKLFKVESTIPVNIPILKKTIEIPWELSFLENYKTLLGFEYLIPTEGKTVYGNIIKLAENKNFGGWYIGIGYTLNKVIEVDGKLVYPGWWHYYLKSGKLVVYNPEIKGYTEELLPILQPLLGAMKDLAITAYRNPAVTYLTTGLAHNAYSLLWGDMYNLLQLSYGDTLSRVSFSADPNELHIRPSPYVGSLDSDIYIQTRFENLANATAPAYNITVRVYLEGPVNASTITVWDASHPEAFDGYRVSVDDGRVVVEVRFTNITLPPNKNPPEGEGWVTLKLRFLGDARPGDSIRAYADVYFDYNPPVRTNTESTTYDPDPPEVSINASVEPGKIRVSLTCLDSVSGCNYTVLMLRKGVNPLANETLLEPGPGGVYEVSLEPGTYTLVAIGIDNAGNRVWSNTTINVPGITTNTPWGNTTTINVPGTTSATNESESRGGGSGIPIWIYLAIPLVAVAAVILVVKLRRPKS</sequence>
<organism evidence="4 5">
    <name type="scientific">Zestosphaera tikiterensis</name>
    <dbReference type="NCBI Taxonomy" id="1973259"/>
    <lineage>
        <taxon>Archaea</taxon>
        <taxon>Thermoproteota</taxon>
        <taxon>Thermoprotei</taxon>
        <taxon>Desulfurococcales</taxon>
        <taxon>Desulfurococcaceae</taxon>
        <taxon>Zestosphaera</taxon>
    </lineage>
</organism>
<dbReference type="EMBL" id="NBVN01000003">
    <property type="protein sequence ID" value="PUA32740.1"/>
    <property type="molecule type" value="Genomic_DNA"/>
</dbReference>
<evidence type="ECO:0000313" key="4">
    <source>
        <dbReference type="EMBL" id="PUA32740.1"/>
    </source>
</evidence>
<keyword evidence="2" id="KW-0812">Transmembrane</keyword>
<dbReference type="Proteomes" id="UP000244093">
    <property type="component" value="Unassembled WGS sequence"/>
</dbReference>
<evidence type="ECO:0000259" key="3">
    <source>
        <dbReference type="Pfam" id="PF24595"/>
    </source>
</evidence>
<keyword evidence="2" id="KW-0472">Membrane</keyword>
<dbReference type="Pfam" id="PF24595">
    <property type="entry name" value="DUF7619"/>
    <property type="match status" value="1"/>
</dbReference>
<evidence type="ECO:0000313" key="5">
    <source>
        <dbReference type="Proteomes" id="UP000244093"/>
    </source>
</evidence>
<accession>A0A2R7Y5F4</accession>
<evidence type="ECO:0000256" key="1">
    <source>
        <dbReference type="SAM" id="MobiDB-lite"/>
    </source>
</evidence>
<gene>
    <name evidence="4" type="ORF">B7O98_04625</name>
</gene>
<feature type="region of interest" description="Disordered" evidence="1">
    <location>
        <begin position="1539"/>
        <end position="1561"/>
    </location>
</feature>
<feature type="transmembrane region" description="Helical" evidence="2">
    <location>
        <begin position="1568"/>
        <end position="1586"/>
    </location>
</feature>
<feature type="compositionally biased region" description="Polar residues" evidence="1">
    <location>
        <begin position="1546"/>
        <end position="1556"/>
    </location>
</feature>
<dbReference type="InterPro" id="IPR055353">
    <property type="entry name" value="DUF7619"/>
</dbReference>
<name>A0A2R7Y5F4_9CREN</name>